<feature type="compositionally biased region" description="Polar residues" evidence="1">
    <location>
        <begin position="1"/>
        <end position="16"/>
    </location>
</feature>
<dbReference type="EMBL" id="LN679102">
    <property type="protein sequence ID" value="CEL58160.1"/>
    <property type="molecule type" value="Genomic_DNA"/>
</dbReference>
<feature type="region of interest" description="Disordered" evidence="1">
    <location>
        <begin position="101"/>
        <end position="187"/>
    </location>
</feature>
<feature type="compositionally biased region" description="Pro residues" evidence="1">
    <location>
        <begin position="140"/>
        <end position="160"/>
    </location>
</feature>
<feature type="compositionally biased region" description="Low complexity" evidence="1">
    <location>
        <begin position="365"/>
        <end position="374"/>
    </location>
</feature>
<feature type="compositionally biased region" description="Pro residues" evidence="1">
    <location>
        <begin position="320"/>
        <end position="331"/>
    </location>
</feature>
<proteinExistence type="predicted"/>
<feature type="compositionally biased region" description="Polar residues" evidence="1">
    <location>
        <begin position="112"/>
        <end position="133"/>
    </location>
</feature>
<accession>A0A0B7FKG6</accession>
<reference evidence="2 3" key="1">
    <citation type="submission" date="2014-11" db="EMBL/GenBank/DDBJ databases">
        <authorList>
            <person name="Wibberg Daniel"/>
        </authorList>
    </citation>
    <scope>NUCLEOTIDE SEQUENCE [LARGE SCALE GENOMIC DNA]</scope>
    <source>
        <strain evidence="2">Rhizoctonia solani AG1-IB 7/3/14</strain>
    </source>
</reference>
<name>A0A0B7FKG6_THACB</name>
<feature type="compositionally biased region" description="Polar residues" evidence="1">
    <location>
        <begin position="606"/>
        <end position="617"/>
    </location>
</feature>
<protein>
    <submittedName>
        <fullName evidence="2">Uncharacterized protein</fullName>
    </submittedName>
</protein>
<feature type="compositionally biased region" description="Polar residues" evidence="1">
    <location>
        <begin position="335"/>
        <end position="344"/>
    </location>
</feature>
<feature type="compositionally biased region" description="Polar residues" evidence="1">
    <location>
        <begin position="775"/>
        <end position="790"/>
    </location>
</feature>
<feature type="compositionally biased region" description="Polar residues" evidence="1">
    <location>
        <begin position="472"/>
        <end position="489"/>
    </location>
</feature>
<organism evidence="2 3">
    <name type="scientific">Thanatephorus cucumeris (strain AG1-IB / isolate 7/3/14)</name>
    <name type="common">Lettuce bottom rot fungus</name>
    <name type="synonym">Rhizoctonia solani</name>
    <dbReference type="NCBI Taxonomy" id="1108050"/>
    <lineage>
        <taxon>Eukaryota</taxon>
        <taxon>Fungi</taxon>
        <taxon>Dikarya</taxon>
        <taxon>Basidiomycota</taxon>
        <taxon>Agaricomycotina</taxon>
        <taxon>Agaricomycetes</taxon>
        <taxon>Cantharellales</taxon>
        <taxon>Ceratobasidiaceae</taxon>
        <taxon>Rhizoctonia</taxon>
        <taxon>Rhizoctonia solani AG-1</taxon>
    </lineage>
</organism>
<feature type="compositionally biased region" description="Low complexity" evidence="1">
    <location>
        <begin position="636"/>
        <end position="647"/>
    </location>
</feature>
<sequence>MSTNGFAWTGHGNQVSGLPGNAPDTFRQWAPSPNPGGPMVDHRAYSLPPQSAVPRIGNMLPPEHVRMLDGGKPEVMLPSGSQYHFSPVTYQNGFSPVTSNGTLSPHTFVGSPMSTSSHTDSLPPSTPATNHSTLLASPSELPPRPPSQLPFTPPPPPPPLLNRGTTPAPTHAYTLSSPIAQPQPMGPPPIVTHYSEPQFHMYHNQSHAQPRHASLPMFSPGSTPATAAPTPAPSFPIPTIGMPVSVRAESSGSWVGGIAPRGGMHARPPFQPWSTMPPIPQAQTPQPQLPPPPSHAPPPPPTLPRLPPPNGVPVAALQIPSPPPVPPPPPKHAVTSPTVLTHTPWSDGLGRSGTITARRPPLPPRESSSSFSDGPPVPPKDPNTPINELPLPPKVPVLPPKDFQSVFPIGSSPSLIDQESQLREVIQRSLSEVSSTPDEERDLQAALHESLRGMSIGNGSLGAGLESPPGSGLNTGSGAWSPVLRSSSPEEVDDTHAHKPPPPLPSSGTSAPNRTVWSPALPPGESASNSIVGSSTDIAVPHEEASASLGFDEPPPPTYEEVTGSASQSPAIPTESTAPSVPVEHASDNSSPAPLFGHPRSPPVQPGNNQGIGSPSMQAEVPVIEVVPPSQHNSLSRPQRQQSAPQPVDRSPMITPPTESSPAGSEGLFGASAGPSLPQSRPRAISQAHPATDLLPHHEPELATVSSKRQRVLSASHALVQSGSRISRASMFFGMSSSTANLTEGPPNRTWAIDEESPSGLGELLLQPPQPSSSTLGRLNSRNPSKSNLQEIPADAPPVETLLHGISYGFRDPDPPTIIPMAPANPLPPAIMIGENSAFHVQALNFRHLLRLLSHYGSTSVMATPAAIAASKSGVHSLRVILYFVRGSHDRDPWLCRMFLELHTPEDKETTTAPDTSLLWSDSSFTAPCGPRGKLYVLPGPLPALPLSFQALSSFIVKRLEEACHTSNDNIKRLERILVECYGSVGGASNSAEEIGGRQKGSGNISFGGLFSRVKDKFSSDRGGTMNNHTYDLISPFQIDEYQ</sequence>
<dbReference type="AlphaFoldDB" id="A0A0B7FKG6"/>
<evidence type="ECO:0000256" key="1">
    <source>
        <dbReference type="SAM" id="MobiDB-lite"/>
    </source>
</evidence>
<feature type="compositionally biased region" description="Polar residues" evidence="1">
    <location>
        <begin position="564"/>
        <end position="579"/>
    </location>
</feature>
<feature type="compositionally biased region" description="Polar residues" evidence="1">
    <location>
        <begin position="506"/>
        <end position="516"/>
    </location>
</feature>
<feature type="region of interest" description="Disordered" evidence="1">
    <location>
        <begin position="768"/>
        <end position="793"/>
    </location>
</feature>
<feature type="compositionally biased region" description="Pro residues" evidence="1">
    <location>
        <begin position="287"/>
        <end position="311"/>
    </location>
</feature>
<feature type="compositionally biased region" description="Polar residues" evidence="1">
    <location>
        <begin position="526"/>
        <end position="537"/>
    </location>
</feature>
<keyword evidence="3" id="KW-1185">Reference proteome</keyword>
<gene>
    <name evidence="2" type="ORF">RSOLAG1IB_02905</name>
</gene>
<feature type="compositionally biased region" description="Pro residues" evidence="1">
    <location>
        <begin position="269"/>
        <end position="280"/>
    </location>
</feature>
<dbReference type="Proteomes" id="UP000059188">
    <property type="component" value="Unassembled WGS sequence"/>
</dbReference>
<feature type="region of interest" description="Disordered" evidence="1">
    <location>
        <begin position="260"/>
        <end position="397"/>
    </location>
</feature>
<feature type="region of interest" description="Disordered" evidence="1">
    <location>
        <begin position="1"/>
        <end position="42"/>
    </location>
</feature>
<dbReference type="OrthoDB" id="3269480at2759"/>
<evidence type="ECO:0000313" key="3">
    <source>
        <dbReference type="Proteomes" id="UP000059188"/>
    </source>
</evidence>
<dbReference type="STRING" id="1108050.A0A0B7FKG6"/>
<feature type="compositionally biased region" description="Polar residues" evidence="1">
    <location>
        <begin position="163"/>
        <end position="177"/>
    </location>
</feature>
<feature type="region of interest" description="Disordered" evidence="1">
    <location>
        <begin position="428"/>
        <end position="686"/>
    </location>
</feature>
<dbReference type="PRINTS" id="PR01217">
    <property type="entry name" value="PRICHEXTENSN"/>
</dbReference>
<evidence type="ECO:0000313" key="2">
    <source>
        <dbReference type="EMBL" id="CEL58160.1"/>
    </source>
</evidence>